<dbReference type="InterPro" id="IPR051942">
    <property type="entry name" value="DENN_domain_containing_2"/>
</dbReference>
<dbReference type="RefSeq" id="XP_068346481.1">
    <property type="nucleotide sequence ID" value="XM_068513170.1"/>
</dbReference>
<proteinExistence type="predicted"/>
<keyword evidence="3" id="KW-1185">Reference proteome</keyword>
<organism evidence="2 3">
    <name type="scientific">Tritrichomonas foetus</name>
    <dbReference type="NCBI Taxonomy" id="1144522"/>
    <lineage>
        <taxon>Eukaryota</taxon>
        <taxon>Metamonada</taxon>
        <taxon>Parabasalia</taxon>
        <taxon>Tritrichomonadida</taxon>
        <taxon>Tritrichomonadidae</taxon>
        <taxon>Tritrichomonas</taxon>
    </lineage>
</organism>
<name>A0A1J4J1C4_9EUKA</name>
<dbReference type="VEuPathDB" id="TrichDB:TRFO_40382"/>
<evidence type="ECO:0000313" key="2">
    <source>
        <dbReference type="EMBL" id="OHS93344.1"/>
    </source>
</evidence>
<dbReference type="AlphaFoldDB" id="A0A1J4J1C4"/>
<dbReference type="OrthoDB" id="10266080at2759"/>
<reference evidence="2" key="1">
    <citation type="submission" date="2016-10" db="EMBL/GenBank/DDBJ databases">
        <authorList>
            <person name="Benchimol M."/>
            <person name="Almeida L.G."/>
            <person name="Vasconcelos A.T."/>
            <person name="Perreira-Neves A."/>
            <person name="Rosa I.A."/>
            <person name="Tasca T."/>
            <person name="Bogo M.R."/>
            <person name="de Souza W."/>
        </authorList>
    </citation>
    <scope>NUCLEOTIDE SEQUENCE [LARGE SCALE GENOMIC DNA]</scope>
    <source>
        <strain evidence="2">K</strain>
    </source>
</reference>
<dbReference type="PANTHER" id="PTHR15288">
    <property type="entry name" value="DENN DOMAIN-CONTAINING PROTEIN 2"/>
    <property type="match status" value="1"/>
</dbReference>
<sequence>MTDVLAKYVSRPTNPQNTPFFDMQYAELVPMAIPLNLSMNQCISHPCFDVLFSHFSINDIVQIYSSILLEKKIAFVSQDPHKSSLCVIACASLMRPFKVTSTIIPVFIDSNTNNFTGSNDNLLNKSFIIGTTNSNIGADLIADVSTGVLSMKIPQQLVIPRSSEIIRKINLVIQNRINDITVPPAEVRSFLGRPGSNPKYDEFFKNVEPFVFPPYYTYYFPQKYIFPTALIDSIREIFASHIAFELNDKIKVCIVKNKNTNIDELNKQMFLKQFNLEESLFIIQFIETGVFTDFYERSQQQMNKKPIPLFRASSYTTYTKYNMVSNATDALSPFANDANDNSIHE</sequence>
<dbReference type="Proteomes" id="UP000179807">
    <property type="component" value="Unassembled WGS sequence"/>
</dbReference>
<dbReference type="GeneID" id="94847874"/>
<feature type="domain" description="UDENN" evidence="1">
    <location>
        <begin position="1"/>
        <end position="305"/>
    </location>
</feature>
<evidence type="ECO:0000313" key="3">
    <source>
        <dbReference type="Proteomes" id="UP000179807"/>
    </source>
</evidence>
<dbReference type="PROSITE" id="PS50211">
    <property type="entry name" value="DENN"/>
    <property type="match status" value="1"/>
</dbReference>
<dbReference type="InterPro" id="IPR001194">
    <property type="entry name" value="cDENN_dom"/>
</dbReference>
<dbReference type="InterPro" id="IPR043153">
    <property type="entry name" value="DENN_C"/>
</dbReference>
<dbReference type="PANTHER" id="PTHR15288:SF0">
    <property type="entry name" value="UDENN DOMAIN-CONTAINING PROTEIN"/>
    <property type="match status" value="1"/>
</dbReference>
<comment type="caution">
    <text evidence="2">The sequence shown here is derived from an EMBL/GenBank/DDBJ whole genome shotgun (WGS) entry which is preliminary data.</text>
</comment>
<dbReference type="InterPro" id="IPR037516">
    <property type="entry name" value="Tripartite_DENN"/>
</dbReference>
<protein>
    <recommendedName>
        <fullName evidence="1">UDENN domain-containing protein</fullName>
    </recommendedName>
</protein>
<accession>A0A1J4J1C4</accession>
<dbReference type="Pfam" id="PF02141">
    <property type="entry name" value="DENN"/>
    <property type="match status" value="1"/>
</dbReference>
<dbReference type="Gene3D" id="3.40.50.11500">
    <property type="match status" value="1"/>
</dbReference>
<dbReference type="EMBL" id="MLAK01001411">
    <property type="protein sequence ID" value="OHS93344.1"/>
    <property type="molecule type" value="Genomic_DNA"/>
</dbReference>
<evidence type="ECO:0000259" key="1">
    <source>
        <dbReference type="PROSITE" id="PS50211"/>
    </source>
</evidence>
<gene>
    <name evidence="2" type="ORF">TRFO_40382</name>
</gene>